<keyword evidence="3" id="KW-1185">Reference proteome</keyword>
<name>A0A9Q0IL99_9TELE</name>
<comment type="caution">
    <text evidence="2">The sequence shown here is derived from an EMBL/GenBank/DDBJ whole genome shotgun (WGS) entry which is preliminary data.</text>
</comment>
<proteinExistence type="predicted"/>
<evidence type="ECO:0000313" key="2">
    <source>
        <dbReference type="EMBL" id="KAJ3604737.1"/>
    </source>
</evidence>
<feature type="signal peptide" evidence="1">
    <location>
        <begin position="1"/>
        <end position="31"/>
    </location>
</feature>
<dbReference type="EMBL" id="JANIIK010000044">
    <property type="protein sequence ID" value="KAJ3604737.1"/>
    <property type="molecule type" value="Genomic_DNA"/>
</dbReference>
<reference evidence="2" key="1">
    <citation type="submission" date="2022-07" db="EMBL/GenBank/DDBJ databases">
        <title>Chromosome-level genome of Muraenolepis orangiensis.</title>
        <authorList>
            <person name="Kim J."/>
        </authorList>
    </citation>
    <scope>NUCLEOTIDE SEQUENCE</scope>
    <source>
        <strain evidence="2">KU_S4_2022</strain>
        <tissue evidence="2">Muscle</tissue>
    </source>
</reference>
<protein>
    <recommendedName>
        <fullName evidence="4">Secreted protein</fullName>
    </recommendedName>
</protein>
<evidence type="ECO:0000256" key="1">
    <source>
        <dbReference type="SAM" id="SignalP"/>
    </source>
</evidence>
<gene>
    <name evidence="2" type="ORF">NHX12_029476</name>
</gene>
<dbReference type="AlphaFoldDB" id="A0A9Q0IL99"/>
<evidence type="ECO:0000313" key="3">
    <source>
        <dbReference type="Proteomes" id="UP001148018"/>
    </source>
</evidence>
<dbReference type="OrthoDB" id="10031018at2759"/>
<feature type="chain" id="PRO_5040431899" description="Secreted protein" evidence="1">
    <location>
        <begin position="32"/>
        <end position="87"/>
    </location>
</feature>
<organism evidence="2 3">
    <name type="scientific">Muraenolepis orangiensis</name>
    <name type="common">Patagonian moray cod</name>
    <dbReference type="NCBI Taxonomy" id="630683"/>
    <lineage>
        <taxon>Eukaryota</taxon>
        <taxon>Metazoa</taxon>
        <taxon>Chordata</taxon>
        <taxon>Craniata</taxon>
        <taxon>Vertebrata</taxon>
        <taxon>Euteleostomi</taxon>
        <taxon>Actinopterygii</taxon>
        <taxon>Neopterygii</taxon>
        <taxon>Teleostei</taxon>
        <taxon>Neoteleostei</taxon>
        <taxon>Acanthomorphata</taxon>
        <taxon>Zeiogadaria</taxon>
        <taxon>Gadariae</taxon>
        <taxon>Gadiformes</taxon>
        <taxon>Muraenolepidoidei</taxon>
        <taxon>Muraenolepididae</taxon>
        <taxon>Muraenolepis</taxon>
    </lineage>
</organism>
<keyword evidence="1" id="KW-0732">Signal</keyword>
<evidence type="ECO:0008006" key="4">
    <source>
        <dbReference type="Google" id="ProtNLM"/>
    </source>
</evidence>
<accession>A0A9Q0IL99</accession>
<dbReference type="Proteomes" id="UP001148018">
    <property type="component" value="Unassembled WGS sequence"/>
</dbReference>
<sequence>MFVPAVVSAGPRLLLMLLLVLCGSAPRRALGASCPGLSILASSCSCADERSKAHSAAPALGKRVSCSKDELSESPDVRLLPDRTITL</sequence>